<evidence type="ECO:0000313" key="2">
    <source>
        <dbReference type="EMBL" id="GGD27747.1"/>
    </source>
</evidence>
<dbReference type="RefSeq" id="WP_188362174.1">
    <property type="nucleotide sequence ID" value="NZ_BMFG01000006.1"/>
</dbReference>
<reference evidence="2" key="2">
    <citation type="submission" date="2020-09" db="EMBL/GenBank/DDBJ databases">
        <authorList>
            <person name="Sun Q."/>
            <person name="Zhou Y."/>
        </authorList>
    </citation>
    <scope>NUCLEOTIDE SEQUENCE</scope>
    <source>
        <strain evidence="2">CGMCC 1.12506</strain>
    </source>
</reference>
<evidence type="ECO:0000256" key="1">
    <source>
        <dbReference type="SAM" id="Phobius"/>
    </source>
</evidence>
<feature type="transmembrane region" description="Helical" evidence="1">
    <location>
        <begin position="219"/>
        <end position="250"/>
    </location>
</feature>
<organism evidence="2 3">
    <name type="scientific">Flavobacterium orientale</name>
    <dbReference type="NCBI Taxonomy" id="1756020"/>
    <lineage>
        <taxon>Bacteria</taxon>
        <taxon>Pseudomonadati</taxon>
        <taxon>Bacteroidota</taxon>
        <taxon>Flavobacteriia</taxon>
        <taxon>Flavobacteriales</taxon>
        <taxon>Flavobacteriaceae</taxon>
        <taxon>Flavobacterium</taxon>
    </lineage>
</organism>
<keyword evidence="1" id="KW-1133">Transmembrane helix</keyword>
<dbReference type="EMBL" id="BMFG01000006">
    <property type="protein sequence ID" value="GGD27747.1"/>
    <property type="molecule type" value="Genomic_DNA"/>
</dbReference>
<keyword evidence="1" id="KW-0812">Transmembrane</keyword>
<keyword evidence="3" id="KW-1185">Reference proteome</keyword>
<evidence type="ECO:0008006" key="4">
    <source>
        <dbReference type="Google" id="ProtNLM"/>
    </source>
</evidence>
<reference evidence="2" key="1">
    <citation type="journal article" date="2014" name="Int. J. Syst. Evol. Microbiol.">
        <title>Complete genome sequence of Corynebacterium casei LMG S-19264T (=DSM 44701T), isolated from a smear-ripened cheese.</title>
        <authorList>
            <consortium name="US DOE Joint Genome Institute (JGI-PGF)"/>
            <person name="Walter F."/>
            <person name="Albersmeier A."/>
            <person name="Kalinowski J."/>
            <person name="Ruckert C."/>
        </authorList>
    </citation>
    <scope>NUCLEOTIDE SEQUENCE</scope>
    <source>
        <strain evidence="2">CGMCC 1.12506</strain>
    </source>
</reference>
<evidence type="ECO:0000313" key="3">
    <source>
        <dbReference type="Proteomes" id="UP000625735"/>
    </source>
</evidence>
<feature type="transmembrane region" description="Helical" evidence="1">
    <location>
        <begin position="160"/>
        <end position="182"/>
    </location>
</feature>
<sequence>MHCKNCQNEFSTAVNYCSDCGGKVVVNRITIKQILADLSNSYLSLDNKFVVTFRTLFSNPSAVVNGYINGERGKYVNPISYFVLAIAMGGVFSLLMVRGYFGEIDYSQYGAANDKLDMKDVMAKVADYNNLIYLISLPIIALMSKIVFYNLKQYNYAEHLVIYGYTYSQCAIISFLAIPILLLVKPQINYYSIISILVYIVLHIYFLKRIFHLPAKKMVLKTLLFVPVLAFFYFAMSLVFVIVFFVYLYLTNQFPIP</sequence>
<dbReference type="InterPro" id="IPR022134">
    <property type="entry name" value="DUF3667"/>
</dbReference>
<feature type="transmembrane region" description="Helical" evidence="1">
    <location>
        <begin position="188"/>
        <end position="207"/>
    </location>
</feature>
<dbReference type="Proteomes" id="UP000625735">
    <property type="component" value="Unassembled WGS sequence"/>
</dbReference>
<dbReference type="Pfam" id="PF12412">
    <property type="entry name" value="DUF3667"/>
    <property type="match status" value="1"/>
</dbReference>
<name>A0A916Y2B0_9FLAO</name>
<feature type="transmembrane region" description="Helical" evidence="1">
    <location>
        <begin position="81"/>
        <end position="101"/>
    </location>
</feature>
<keyword evidence="1" id="KW-0472">Membrane</keyword>
<feature type="transmembrane region" description="Helical" evidence="1">
    <location>
        <begin position="131"/>
        <end position="148"/>
    </location>
</feature>
<proteinExistence type="predicted"/>
<protein>
    <recommendedName>
        <fullName evidence="4">DUF3667 domain-containing protein</fullName>
    </recommendedName>
</protein>
<dbReference type="AlphaFoldDB" id="A0A916Y2B0"/>
<comment type="caution">
    <text evidence="2">The sequence shown here is derived from an EMBL/GenBank/DDBJ whole genome shotgun (WGS) entry which is preliminary data.</text>
</comment>
<gene>
    <name evidence="2" type="ORF">GCM10011343_17400</name>
</gene>
<accession>A0A916Y2B0</accession>